<keyword evidence="2" id="KW-1185">Reference proteome</keyword>
<accession>A0A175RRC5</accession>
<dbReference type="RefSeq" id="WP_058599670.1">
    <property type="nucleotide sequence ID" value="NZ_LDQA01000019.1"/>
</dbReference>
<dbReference type="EMBL" id="LDQA01000019">
    <property type="protein sequence ID" value="KTR06270.1"/>
    <property type="molecule type" value="Genomic_DNA"/>
</dbReference>
<proteinExistence type="predicted"/>
<dbReference type="PATRIC" id="fig|401562.4.peg.1237"/>
<evidence type="ECO:0000313" key="1">
    <source>
        <dbReference type="EMBL" id="KTR06270.1"/>
    </source>
</evidence>
<comment type="caution">
    <text evidence="1">The sequence shown here is derived from an EMBL/GenBank/DDBJ whole genome shotgun (WGS) entry which is preliminary data.</text>
</comment>
<gene>
    <name evidence="1" type="ORF">NS365_07535</name>
</gene>
<dbReference type="Proteomes" id="UP000078529">
    <property type="component" value="Unassembled WGS sequence"/>
</dbReference>
<sequence length="89" mass="9747">MILGHSARSAELYRAALQQALHLVADDVARRDRLHGGWERAEFPSGLAPFPERSVGLRTAIGEVGALTLHHALAVHHLTRWPVSNARSP</sequence>
<evidence type="ECO:0000313" key="2">
    <source>
        <dbReference type="Proteomes" id="UP000078529"/>
    </source>
</evidence>
<protein>
    <submittedName>
        <fullName evidence="1">Uncharacterized protein</fullName>
    </submittedName>
</protein>
<organism evidence="1 2">
    <name type="scientific">Aureimonas ureilytica</name>
    <dbReference type="NCBI Taxonomy" id="401562"/>
    <lineage>
        <taxon>Bacteria</taxon>
        <taxon>Pseudomonadati</taxon>
        <taxon>Pseudomonadota</taxon>
        <taxon>Alphaproteobacteria</taxon>
        <taxon>Hyphomicrobiales</taxon>
        <taxon>Aurantimonadaceae</taxon>
        <taxon>Aureimonas</taxon>
    </lineage>
</organism>
<name>A0A175RRC5_9HYPH</name>
<reference evidence="1 2" key="1">
    <citation type="journal article" date="2016" name="Front. Microbiol.">
        <title>Genomic Resource of Rice Seed Associated Bacteria.</title>
        <authorList>
            <person name="Midha S."/>
            <person name="Bansal K."/>
            <person name="Sharma S."/>
            <person name="Kumar N."/>
            <person name="Patil P.P."/>
            <person name="Chaudhry V."/>
            <person name="Patil P.B."/>
        </authorList>
    </citation>
    <scope>NUCLEOTIDE SEQUENCE [LARGE SCALE GENOMIC DNA]</scope>
    <source>
        <strain evidence="1 2">NS365</strain>
    </source>
</reference>
<dbReference type="AlphaFoldDB" id="A0A175RRC5"/>